<feature type="compositionally biased region" description="Polar residues" evidence="1">
    <location>
        <begin position="1"/>
        <end position="17"/>
    </location>
</feature>
<evidence type="ECO:0000313" key="2">
    <source>
        <dbReference type="EMBL" id="KAK5045482.1"/>
    </source>
</evidence>
<sequence>MSQAGSESESELSSPNGPTGPGDFDSTIFGNLHVIEHYLRPDLHTLGSTPHSAYAQRLSHVAMAVNSRGILYSVLAASAALGCIEILHGTESPVAFDRVTRLLQTSRQFYGKALGRLQCHVATQKPKGLEVARISTAILFSCALAWRRVYRLMDRVEKHYMSRGGIDEDVPTNLEWAVMLRGMNIIRTAYQDEDLCLPVTTHGSSSGDVDILESAITSYLIHLVKSGKENPWVLSTDPPLPSSTSRYLLMSLILNTRTAAFGALQTRIDALHQRVRQCLRNEPAHVADGSASSQISNAVSLAACSLALDILTAVSKELFEQPTLEPSQMLIPQNFEPGTQPIGLTKSIRKAVDLQPEWLFNPVVFHFIERVPNDYFRILMSPLRPRDPGATITVKHDIQLLAWEVYAHWLVLLLPAEEENLWLGDLGFSDITKLHAILHERSMDNTDEKQYWWPKSMCSVVAQLHRGTELKNCSPSKASI</sequence>
<name>A0AAV9MY41_9EURO</name>
<proteinExistence type="predicted"/>
<gene>
    <name evidence="2" type="ORF">LTR84_009100</name>
</gene>
<dbReference type="EMBL" id="JAVRRD010000036">
    <property type="protein sequence ID" value="KAK5045482.1"/>
    <property type="molecule type" value="Genomic_DNA"/>
</dbReference>
<protein>
    <recommendedName>
        <fullName evidence="4">Transcription factor domain-containing protein</fullName>
    </recommendedName>
</protein>
<dbReference type="AlphaFoldDB" id="A0AAV9MY41"/>
<dbReference type="RefSeq" id="XP_064701106.1">
    <property type="nucleotide sequence ID" value="XM_064852642.1"/>
</dbReference>
<dbReference type="Proteomes" id="UP001358417">
    <property type="component" value="Unassembled WGS sequence"/>
</dbReference>
<accession>A0AAV9MY41</accession>
<feature type="region of interest" description="Disordered" evidence="1">
    <location>
        <begin position="1"/>
        <end position="23"/>
    </location>
</feature>
<reference evidence="2 3" key="1">
    <citation type="submission" date="2023-08" db="EMBL/GenBank/DDBJ databases">
        <title>Black Yeasts Isolated from many extreme environments.</title>
        <authorList>
            <person name="Coleine C."/>
            <person name="Stajich J.E."/>
            <person name="Selbmann L."/>
        </authorList>
    </citation>
    <scope>NUCLEOTIDE SEQUENCE [LARGE SCALE GENOMIC DNA]</scope>
    <source>
        <strain evidence="2 3">CCFEE 5792</strain>
    </source>
</reference>
<evidence type="ECO:0000313" key="3">
    <source>
        <dbReference type="Proteomes" id="UP001358417"/>
    </source>
</evidence>
<evidence type="ECO:0000256" key="1">
    <source>
        <dbReference type="SAM" id="MobiDB-lite"/>
    </source>
</evidence>
<evidence type="ECO:0008006" key="4">
    <source>
        <dbReference type="Google" id="ProtNLM"/>
    </source>
</evidence>
<comment type="caution">
    <text evidence="2">The sequence shown here is derived from an EMBL/GenBank/DDBJ whole genome shotgun (WGS) entry which is preliminary data.</text>
</comment>
<dbReference type="GeneID" id="89977261"/>
<keyword evidence="3" id="KW-1185">Reference proteome</keyword>
<organism evidence="2 3">
    <name type="scientific">Exophiala bonariae</name>
    <dbReference type="NCBI Taxonomy" id="1690606"/>
    <lineage>
        <taxon>Eukaryota</taxon>
        <taxon>Fungi</taxon>
        <taxon>Dikarya</taxon>
        <taxon>Ascomycota</taxon>
        <taxon>Pezizomycotina</taxon>
        <taxon>Eurotiomycetes</taxon>
        <taxon>Chaetothyriomycetidae</taxon>
        <taxon>Chaetothyriales</taxon>
        <taxon>Herpotrichiellaceae</taxon>
        <taxon>Exophiala</taxon>
    </lineage>
</organism>